<dbReference type="InterPro" id="IPR036047">
    <property type="entry name" value="F-box-like_dom_sf"/>
</dbReference>
<dbReference type="EMBL" id="KI517384">
    <property type="protein sequence ID" value="ESQ56202.1"/>
    <property type="molecule type" value="Genomic_DNA"/>
</dbReference>
<evidence type="ECO:0000313" key="4">
    <source>
        <dbReference type="Proteomes" id="UP000030689"/>
    </source>
</evidence>
<dbReference type="InterPro" id="IPR032675">
    <property type="entry name" value="LRR_dom_sf"/>
</dbReference>
<evidence type="ECO:0000259" key="1">
    <source>
        <dbReference type="Pfam" id="PF00646"/>
    </source>
</evidence>
<dbReference type="SUPFAM" id="SSF52047">
    <property type="entry name" value="RNI-like"/>
    <property type="match status" value="1"/>
</dbReference>
<sequence length="428" mass="49963">MADKRGRRRHKQKHDILHQILSFVPITYAIRTSVLSKRWRHVWCKNPSLYIEGLKPTDQGINETLTYFTAPKIMSFHLSIRRRYHPTTQLDRWIEFAISQNVQKLSLNLLLSHTYRFPELFYLCSSIKQLSLEMEYYVHNLIPTCTVSWQSLRNLSLRRCRLKDESIEKILSGCPNLVSLALYYCHLPQRIDLSKSLSLTRLDINRSDCYHDGPTEIVAPHIHYLRLKISEKLLTLEDVSSLIEANLDIRIYTYSSKDDFLQSMVLNMLEKFQNVEKLFVGVTFFRYILSHAALSGVHFRVLKVKTLIIKMEFVRSVIPGLARLLQNSPELVNLIVHPVDKNNLDFGLHFCSVPSSRDMYSILHCKDSTWKILASFMELVLRNAKTLETMVVWSGGFHFKKNGLFQHFRTTPMSQLCSNEAIAEYLHQ</sequence>
<name>V4ML06_EUTSA</name>
<dbReference type="KEGG" id="eus:EUTSA_v10027265mg"/>
<dbReference type="OMA" id="ILASFME"/>
<gene>
    <name evidence="3" type="ORF">EUTSA_v10027265mg</name>
</gene>
<evidence type="ECO:0000313" key="3">
    <source>
        <dbReference type="EMBL" id="ESQ56202.1"/>
    </source>
</evidence>
<dbReference type="CDD" id="cd22160">
    <property type="entry name" value="F-box_AtFBL13-like"/>
    <property type="match status" value="1"/>
</dbReference>
<dbReference type="PANTHER" id="PTHR31900:SF32">
    <property type="entry name" value="F-BOX_RNI_FBD-LIKE DOMAIN PROTEIN"/>
    <property type="match status" value="1"/>
</dbReference>
<dbReference type="SUPFAM" id="SSF81383">
    <property type="entry name" value="F-box domain"/>
    <property type="match status" value="1"/>
</dbReference>
<evidence type="ECO:0000259" key="2">
    <source>
        <dbReference type="Pfam" id="PF23622"/>
    </source>
</evidence>
<dbReference type="PANTHER" id="PTHR31900">
    <property type="entry name" value="F-BOX/RNI SUPERFAMILY PROTEIN-RELATED"/>
    <property type="match status" value="1"/>
</dbReference>
<dbReference type="AlphaFoldDB" id="V4ML06"/>
<dbReference type="InterPro" id="IPR055357">
    <property type="entry name" value="LRR_At1g61320_AtMIF1"/>
</dbReference>
<dbReference type="Gene3D" id="3.80.10.10">
    <property type="entry name" value="Ribonuclease Inhibitor"/>
    <property type="match status" value="1"/>
</dbReference>
<feature type="domain" description="F-box" evidence="1">
    <location>
        <begin position="15"/>
        <end position="47"/>
    </location>
</feature>
<dbReference type="Proteomes" id="UP000030689">
    <property type="component" value="Unassembled WGS sequence"/>
</dbReference>
<protein>
    <submittedName>
        <fullName evidence="3">Uncharacterized protein</fullName>
    </submittedName>
</protein>
<dbReference type="InterPro" id="IPR050232">
    <property type="entry name" value="FBL13/AtMIF1-like"/>
</dbReference>
<accession>V4ML06</accession>
<dbReference type="Pfam" id="PF23622">
    <property type="entry name" value="LRR_At1g61320_AtMIF1"/>
    <property type="match status" value="1"/>
</dbReference>
<keyword evidence="4" id="KW-1185">Reference proteome</keyword>
<dbReference type="Gramene" id="ESQ56202">
    <property type="protein sequence ID" value="ESQ56202"/>
    <property type="gene ID" value="EUTSA_v10027265mg"/>
</dbReference>
<dbReference type="Gene3D" id="1.20.1280.50">
    <property type="match status" value="1"/>
</dbReference>
<feature type="domain" description="At1g61320/AtMIF1 LRR" evidence="2">
    <location>
        <begin position="76"/>
        <end position="364"/>
    </location>
</feature>
<proteinExistence type="predicted"/>
<dbReference type="InterPro" id="IPR053781">
    <property type="entry name" value="F-box_AtFBL13-like"/>
</dbReference>
<reference evidence="3 4" key="1">
    <citation type="journal article" date="2013" name="Front. Plant Sci.">
        <title>The Reference Genome of the Halophytic Plant Eutrema salsugineum.</title>
        <authorList>
            <person name="Yang R."/>
            <person name="Jarvis D.E."/>
            <person name="Chen H."/>
            <person name="Beilstein M.A."/>
            <person name="Grimwood J."/>
            <person name="Jenkins J."/>
            <person name="Shu S."/>
            <person name="Prochnik S."/>
            <person name="Xin M."/>
            <person name="Ma C."/>
            <person name="Schmutz J."/>
            <person name="Wing R.A."/>
            <person name="Mitchell-Olds T."/>
            <person name="Schumaker K.S."/>
            <person name="Wang X."/>
        </authorList>
    </citation>
    <scope>NUCLEOTIDE SEQUENCE [LARGE SCALE GENOMIC DNA]</scope>
</reference>
<dbReference type="Pfam" id="PF00646">
    <property type="entry name" value="F-box"/>
    <property type="match status" value="1"/>
</dbReference>
<dbReference type="STRING" id="72664.V4ML06"/>
<organism evidence="3 4">
    <name type="scientific">Eutrema salsugineum</name>
    <name type="common">Saltwater cress</name>
    <name type="synonym">Sisymbrium salsugineum</name>
    <dbReference type="NCBI Taxonomy" id="72664"/>
    <lineage>
        <taxon>Eukaryota</taxon>
        <taxon>Viridiplantae</taxon>
        <taxon>Streptophyta</taxon>
        <taxon>Embryophyta</taxon>
        <taxon>Tracheophyta</taxon>
        <taxon>Spermatophyta</taxon>
        <taxon>Magnoliopsida</taxon>
        <taxon>eudicotyledons</taxon>
        <taxon>Gunneridae</taxon>
        <taxon>Pentapetalae</taxon>
        <taxon>rosids</taxon>
        <taxon>malvids</taxon>
        <taxon>Brassicales</taxon>
        <taxon>Brassicaceae</taxon>
        <taxon>Eutremeae</taxon>
        <taxon>Eutrema</taxon>
    </lineage>
</organism>
<dbReference type="InterPro" id="IPR001810">
    <property type="entry name" value="F-box_dom"/>
</dbReference>